<dbReference type="InterPro" id="IPR025836">
    <property type="entry name" value="Zn_knuckle_CX2CX4HX4C"/>
</dbReference>
<dbReference type="Pfam" id="PF14392">
    <property type="entry name" value="zf-CCHC_4"/>
    <property type="match status" value="1"/>
</dbReference>
<dbReference type="InterPro" id="IPR036691">
    <property type="entry name" value="Endo/exonu/phosph_ase_sf"/>
</dbReference>
<dbReference type="SUPFAM" id="SSF56219">
    <property type="entry name" value="DNase I-like"/>
    <property type="match status" value="1"/>
</dbReference>
<feature type="compositionally biased region" description="Pro residues" evidence="2">
    <location>
        <begin position="283"/>
        <end position="297"/>
    </location>
</feature>
<gene>
    <name evidence="4" type="ORF">FSB_LOCUS38266</name>
</gene>
<dbReference type="InterPro" id="IPR025558">
    <property type="entry name" value="DUF4283"/>
</dbReference>
<protein>
    <recommendedName>
        <fullName evidence="3">CCHC-type domain-containing protein</fullName>
    </recommendedName>
</protein>
<name>A0A2N9HFL0_FAGSY</name>
<dbReference type="GO" id="GO:0003676">
    <property type="term" value="F:nucleic acid binding"/>
    <property type="evidence" value="ECO:0007669"/>
    <property type="project" value="InterPro"/>
</dbReference>
<feature type="compositionally biased region" description="Low complexity" evidence="2">
    <location>
        <begin position="298"/>
        <end position="313"/>
    </location>
</feature>
<dbReference type="EMBL" id="OIVN01003334">
    <property type="protein sequence ID" value="SPD10384.1"/>
    <property type="molecule type" value="Genomic_DNA"/>
</dbReference>
<sequence length="1144" mass="130986">MESLEGLWEKFSLSDMEGNTVDLHSTPDQPKTFLAAKFLTRRTLNVEAVARTFKPLWRTDHGFTVRDMNDNRLVFVFEDAADRERVMMGEPWAYDKHFVILKHIEEDEAIEEVAFCETAFWVQLHGLPVRKMTFEVVTAICSSLGKIDHVSEGDANAEGGMAMRVRVIMDITKPLCRGRKIRLEKGKELWISFKYERLPNFCYWCGHVSHSDKDCPYWLRNKDSLRIEEQQFGQWLRASTERPWRKMEVKVEGIVRPPPPKNKTPPHTQPTHHTRPSSTKTPPNTPTVAPSPPPLNPIPTSHTPPQTTTTTLPNPIPPPEIAPTAAHTPIPVDFMTDMEVEENLVSSPYCLTKPNRKENNFDSQLRDIDSAIDYTPKQNTCHITTHEGGFDAKISSTPINNDAWKLTSFYGAPETQNREESWTLLRRLNSQYTLPWCCLGDFNELVRIEEKQGKHSRSDRQMQLFRDVLDDCGFVDLGFTGPPFTWTNNRVGDMTWECLDRAVATPDWLTQFPTARVHHLDCRWSDHKPIWVGTTPMMPPSRKLFRFEEVWTSDLGCEKTIETAWKKTKPGVPMFAVWEKIHACRRDLRKWSRNSFGNIQKQIRETENQLKTAESQSIFWWGQDGERGKMHWLPWNTLCKSKTNCGLGLRELGMFNDALLAKQIWRLMHNTSSLFYKVFKARYFPHCSVMDAQPNSRSSFAWKSILGAKHLIRKGLILRVGTGSNVKIWEDKWLPIRYHHTITSPRPSNTPLIHVKQLIDDQTNTWKEAVIRTTFLPHEAATILGISLSSYNQDDTAIWGGTKNGLYAVRSGYHLLLNERFQENPRSSDTSLATHVWNTIWSLRVPGKIRHFLWRACHESLPTRKNLHHRHVQADSRCASSYLGGNVCAKILSDPLQLGPRAKTLRQEVHFSYHTQLSDRQELLRSSRNLSQKMTPWHKEHSNGLCSQDHILRTQARLCARPVPLKNRVFLTRNELIREPGHVGKKTHSCMTWNSRIAKILPGLAGITIGKLSSNGPKTPRGPCSWNHISRTQGRIPINPEPCKSRQRKLSDGTWNVKIRHRELVAFAHRVFPTRSKLTCGPGCVGKMTTPATTCNSRFAGGIPRLTGMFAGKTHKNSSDDPTSGSHNFFVRTPICAKLYIIGK</sequence>
<evidence type="ECO:0000259" key="3">
    <source>
        <dbReference type="PROSITE" id="PS50158"/>
    </source>
</evidence>
<dbReference type="Pfam" id="PF14111">
    <property type="entry name" value="DUF4283"/>
    <property type="match status" value="1"/>
</dbReference>
<dbReference type="GO" id="GO:0008270">
    <property type="term" value="F:zinc ion binding"/>
    <property type="evidence" value="ECO:0007669"/>
    <property type="project" value="UniProtKB-KW"/>
</dbReference>
<dbReference type="PROSITE" id="PS50158">
    <property type="entry name" value="ZF_CCHC"/>
    <property type="match status" value="1"/>
</dbReference>
<dbReference type="AlphaFoldDB" id="A0A2N9HFL0"/>
<dbReference type="Gene3D" id="3.60.10.10">
    <property type="entry name" value="Endonuclease/exonuclease/phosphatase"/>
    <property type="match status" value="1"/>
</dbReference>
<dbReference type="InterPro" id="IPR001878">
    <property type="entry name" value="Znf_CCHC"/>
</dbReference>
<accession>A0A2N9HFL0</accession>
<evidence type="ECO:0000256" key="1">
    <source>
        <dbReference type="PROSITE-ProRule" id="PRU00047"/>
    </source>
</evidence>
<dbReference type="Pfam" id="PF13966">
    <property type="entry name" value="zf-RVT"/>
    <property type="match status" value="1"/>
</dbReference>
<reference evidence="4" key="1">
    <citation type="submission" date="2018-02" db="EMBL/GenBank/DDBJ databases">
        <authorList>
            <person name="Cohen D.B."/>
            <person name="Kent A.D."/>
        </authorList>
    </citation>
    <scope>NUCLEOTIDE SEQUENCE</scope>
</reference>
<keyword evidence="1" id="KW-0862">Zinc</keyword>
<keyword evidence="1" id="KW-0479">Metal-binding</keyword>
<dbReference type="InterPro" id="IPR040256">
    <property type="entry name" value="At4g02000-like"/>
</dbReference>
<feature type="domain" description="CCHC-type" evidence="3">
    <location>
        <begin position="202"/>
        <end position="216"/>
    </location>
</feature>
<organism evidence="4">
    <name type="scientific">Fagus sylvatica</name>
    <name type="common">Beechnut</name>
    <dbReference type="NCBI Taxonomy" id="28930"/>
    <lineage>
        <taxon>Eukaryota</taxon>
        <taxon>Viridiplantae</taxon>
        <taxon>Streptophyta</taxon>
        <taxon>Embryophyta</taxon>
        <taxon>Tracheophyta</taxon>
        <taxon>Spermatophyta</taxon>
        <taxon>Magnoliopsida</taxon>
        <taxon>eudicotyledons</taxon>
        <taxon>Gunneridae</taxon>
        <taxon>Pentapetalae</taxon>
        <taxon>rosids</taxon>
        <taxon>fabids</taxon>
        <taxon>Fagales</taxon>
        <taxon>Fagaceae</taxon>
        <taxon>Fagus</taxon>
    </lineage>
</organism>
<dbReference type="PANTHER" id="PTHR31286:SF167">
    <property type="entry name" value="OS09G0268800 PROTEIN"/>
    <property type="match status" value="1"/>
</dbReference>
<dbReference type="InterPro" id="IPR026960">
    <property type="entry name" value="RVT-Znf"/>
</dbReference>
<dbReference type="PANTHER" id="PTHR31286">
    <property type="entry name" value="GLYCINE-RICH CELL WALL STRUCTURAL PROTEIN 1.8-LIKE"/>
    <property type="match status" value="1"/>
</dbReference>
<proteinExistence type="predicted"/>
<keyword evidence="1" id="KW-0863">Zinc-finger</keyword>
<evidence type="ECO:0000313" key="4">
    <source>
        <dbReference type="EMBL" id="SPD10384.1"/>
    </source>
</evidence>
<evidence type="ECO:0000256" key="2">
    <source>
        <dbReference type="SAM" id="MobiDB-lite"/>
    </source>
</evidence>
<feature type="region of interest" description="Disordered" evidence="2">
    <location>
        <begin position="251"/>
        <end position="326"/>
    </location>
</feature>